<protein>
    <submittedName>
        <fullName evidence="2">Uncharacterized protein</fullName>
    </submittedName>
</protein>
<comment type="caution">
    <text evidence="2">The sequence shown here is derived from an EMBL/GenBank/DDBJ whole genome shotgun (WGS) entry which is preliminary data.</text>
</comment>
<dbReference type="InterPro" id="IPR036765">
    <property type="entry name" value="ZipA_FtsZ-bd_C_sf"/>
</dbReference>
<gene>
    <name evidence="2" type="ORF">DU506_00960</name>
</gene>
<sequence length="228" mass="24642">MEFTVMLILFGLGLCSLIIMDGIRRVRAERTAPALNTLSPERADHTQTAHRVTPNPSEEPASATSDVPRHAKHASICRQAVETLPADGGAFIFSVVMDDDHSLNSFILQRMGSGLATYDDNLKGYHGASSMGHYFFTVFSAFNPGALPSPDQLQARDSLLVQGLTFIVPHRAIATDINPLQEAISLAFAGAVLGGKLMDDAHEPMTQEKLNALADEAWRVQAETKTVA</sequence>
<feature type="region of interest" description="Disordered" evidence="1">
    <location>
        <begin position="34"/>
        <end position="69"/>
    </location>
</feature>
<keyword evidence="3" id="KW-1185">Reference proteome</keyword>
<dbReference type="Proteomes" id="UP000253204">
    <property type="component" value="Unassembled WGS sequence"/>
</dbReference>
<name>A0A368U9W3_9GAMM</name>
<evidence type="ECO:0000313" key="3">
    <source>
        <dbReference type="Proteomes" id="UP000253204"/>
    </source>
</evidence>
<dbReference type="EMBL" id="QPIJ01000001">
    <property type="protein sequence ID" value="RCV93755.1"/>
    <property type="molecule type" value="Genomic_DNA"/>
</dbReference>
<organism evidence="2 3">
    <name type="scientific">Vreelandella rituensis</name>
    <dbReference type="NCBI Taxonomy" id="2282306"/>
    <lineage>
        <taxon>Bacteria</taxon>
        <taxon>Pseudomonadati</taxon>
        <taxon>Pseudomonadota</taxon>
        <taxon>Gammaproteobacteria</taxon>
        <taxon>Oceanospirillales</taxon>
        <taxon>Halomonadaceae</taxon>
        <taxon>Vreelandella</taxon>
    </lineage>
</organism>
<dbReference type="SUPFAM" id="SSF64383">
    <property type="entry name" value="Cell-division protein ZipA, C-terminal domain"/>
    <property type="match status" value="1"/>
</dbReference>
<dbReference type="AlphaFoldDB" id="A0A368U9W3"/>
<reference evidence="2 3" key="1">
    <citation type="submission" date="2018-07" db="EMBL/GenBank/DDBJ databases">
        <title>Halomonas rutogse sp. nov., isolated from Lake TangqianCo on Tibetan Plateau.</title>
        <authorList>
            <person name="Lu H."/>
            <person name="Xing P."/>
            <person name="Wu Q."/>
        </authorList>
    </citation>
    <scope>NUCLEOTIDE SEQUENCE [LARGE SCALE GENOMIC DNA]</scope>
    <source>
        <strain evidence="2 3">TQ8S</strain>
    </source>
</reference>
<accession>A0A368U9W3</accession>
<dbReference type="GO" id="GO:0090529">
    <property type="term" value="P:cell septum assembly"/>
    <property type="evidence" value="ECO:0007669"/>
    <property type="project" value="InterPro"/>
</dbReference>
<evidence type="ECO:0000313" key="2">
    <source>
        <dbReference type="EMBL" id="RCV93755.1"/>
    </source>
</evidence>
<evidence type="ECO:0000256" key="1">
    <source>
        <dbReference type="SAM" id="MobiDB-lite"/>
    </source>
</evidence>
<proteinExistence type="predicted"/>